<feature type="transmembrane region" description="Helical" evidence="8">
    <location>
        <begin position="49"/>
        <end position="67"/>
    </location>
</feature>
<evidence type="ECO:0000256" key="1">
    <source>
        <dbReference type="ARBA" id="ARBA00004123"/>
    </source>
</evidence>
<dbReference type="InterPro" id="IPR001163">
    <property type="entry name" value="Sm_dom_euk/arc"/>
</dbReference>
<feature type="region of interest" description="Disordered" evidence="7">
    <location>
        <begin position="81"/>
        <end position="108"/>
    </location>
</feature>
<dbReference type="GO" id="GO:0097525">
    <property type="term" value="C:spliceosomal snRNP complex"/>
    <property type="evidence" value="ECO:0007669"/>
    <property type="project" value="UniProtKB-ARBA"/>
</dbReference>
<evidence type="ECO:0000256" key="8">
    <source>
        <dbReference type="SAM" id="Phobius"/>
    </source>
</evidence>
<accession>A0A8H6AX18</accession>
<keyword evidence="3" id="KW-0677">Repeat</keyword>
<evidence type="ECO:0000256" key="5">
    <source>
        <dbReference type="ARBA" id="ARBA00023274"/>
    </source>
</evidence>
<name>A0A8H6AX18_9HELO</name>
<dbReference type="FunFam" id="2.30.30.100:FF:000008">
    <property type="entry name" value="Small nuclear ribonucleoprotein Sm D1"/>
    <property type="match status" value="1"/>
</dbReference>
<dbReference type="AlphaFoldDB" id="A0A8H6AX18"/>
<dbReference type="PANTHER" id="PTHR23338">
    <property type="entry name" value="SMALL NUCLEAR RIBONUCLEOPROTEIN SM"/>
    <property type="match status" value="1"/>
</dbReference>
<protein>
    <submittedName>
        <fullName evidence="10">Putative small nuclear ribonucleoprotein sm d1 protein</fullName>
    </submittedName>
</protein>
<keyword evidence="8" id="KW-0472">Membrane</keyword>
<keyword evidence="5 10" id="KW-0687">Ribonucleoprotein</keyword>
<dbReference type="Pfam" id="PF01423">
    <property type="entry name" value="LSM"/>
    <property type="match status" value="1"/>
</dbReference>
<dbReference type="GO" id="GO:0010468">
    <property type="term" value="P:regulation of gene expression"/>
    <property type="evidence" value="ECO:0007669"/>
    <property type="project" value="UniProtKB-ARBA"/>
</dbReference>
<evidence type="ECO:0000256" key="6">
    <source>
        <dbReference type="ARBA" id="ARBA00054531"/>
    </source>
</evidence>
<dbReference type="GO" id="GO:0000387">
    <property type="term" value="P:spliceosomal snRNP assembly"/>
    <property type="evidence" value="ECO:0007669"/>
    <property type="project" value="InterPro"/>
</dbReference>
<comment type="similarity">
    <text evidence="2">Belongs to the snRNP core protein family.</text>
</comment>
<comment type="function">
    <text evidence="6">Involved in splicing regulation. Facilitates post-transcriptional gene silencing (PTGS) by limiting the degradation of transgene aberrant RNAs by the RNA quality control (RQC) machinery, thus favoring their entry into cytoplasmic siRNA bodies where they can trigger PTGS. Does not participate in the production of small RNAs.</text>
</comment>
<feature type="compositionally biased region" description="Gly residues" evidence="7">
    <location>
        <begin position="270"/>
        <end position="303"/>
    </location>
</feature>
<keyword evidence="4" id="KW-0539">Nucleus</keyword>
<dbReference type="Gene3D" id="2.30.30.100">
    <property type="match status" value="1"/>
</dbReference>
<dbReference type="PROSITE" id="PS52002">
    <property type="entry name" value="SM"/>
    <property type="match status" value="1"/>
</dbReference>
<comment type="caution">
    <text evidence="10">The sequence shown here is derived from an EMBL/GenBank/DDBJ whole genome shotgun (WGS) entry which is preliminary data.</text>
</comment>
<dbReference type="OrthoDB" id="9626941at2759"/>
<gene>
    <name evidence="10" type="ORF">Bfra_003832</name>
</gene>
<evidence type="ECO:0000313" key="11">
    <source>
        <dbReference type="Proteomes" id="UP000531561"/>
    </source>
</evidence>
<reference evidence="10 11" key="1">
    <citation type="journal article" date="2020" name="Phytopathology">
        <title>A high-quality genome resource of Botrytis fragariae, a new and rapidly spreading fungal pathogen causing strawberry gray mold in the U.S.A.</title>
        <authorList>
            <person name="Wu Y."/>
            <person name="Saski C.A."/>
            <person name="Schnabel G."/>
            <person name="Xiao S."/>
            <person name="Hu M."/>
        </authorList>
    </citation>
    <scope>NUCLEOTIDE SEQUENCE [LARGE SCALE GENOMIC DNA]</scope>
    <source>
        <strain evidence="10 11">BVB16</strain>
    </source>
</reference>
<dbReference type="GO" id="GO:0070072">
    <property type="term" value="P:vacuolar proton-transporting V-type ATPase complex assembly"/>
    <property type="evidence" value="ECO:0007669"/>
    <property type="project" value="InterPro"/>
</dbReference>
<dbReference type="GO" id="GO:0031981">
    <property type="term" value="C:nuclear lumen"/>
    <property type="evidence" value="ECO:0007669"/>
    <property type="project" value="UniProtKB-ARBA"/>
</dbReference>
<keyword evidence="8" id="KW-0812">Transmembrane</keyword>
<proteinExistence type="inferred from homology"/>
<keyword evidence="11" id="KW-1185">Reference proteome</keyword>
<dbReference type="GO" id="GO:0003723">
    <property type="term" value="F:RNA binding"/>
    <property type="evidence" value="ECO:0007669"/>
    <property type="project" value="InterPro"/>
</dbReference>
<dbReference type="InterPro" id="IPR013945">
    <property type="entry name" value="Pkr1"/>
</dbReference>
<dbReference type="InterPro" id="IPR047575">
    <property type="entry name" value="Sm"/>
</dbReference>
<keyword evidence="8" id="KW-1133">Transmembrane helix</keyword>
<evidence type="ECO:0000256" key="3">
    <source>
        <dbReference type="ARBA" id="ARBA00022737"/>
    </source>
</evidence>
<dbReference type="SUPFAM" id="SSF50182">
    <property type="entry name" value="Sm-like ribonucleoproteins"/>
    <property type="match status" value="1"/>
</dbReference>
<dbReference type="InterPro" id="IPR010920">
    <property type="entry name" value="LSM_dom_sf"/>
</dbReference>
<dbReference type="Pfam" id="PF08636">
    <property type="entry name" value="Pkr1"/>
    <property type="match status" value="1"/>
</dbReference>
<feature type="transmembrane region" description="Helical" evidence="8">
    <location>
        <begin position="20"/>
        <end position="42"/>
    </location>
</feature>
<dbReference type="CDD" id="cd01724">
    <property type="entry name" value="Sm_D1"/>
    <property type="match status" value="1"/>
</dbReference>
<evidence type="ECO:0000256" key="4">
    <source>
        <dbReference type="ARBA" id="ARBA00023242"/>
    </source>
</evidence>
<comment type="subcellular location">
    <subcellularLocation>
        <location evidence="1">Nucleus</location>
    </subcellularLocation>
</comment>
<dbReference type="SMART" id="SM00651">
    <property type="entry name" value="Sm"/>
    <property type="match status" value="1"/>
</dbReference>
<dbReference type="RefSeq" id="XP_037194324.1">
    <property type="nucleotide sequence ID" value="XM_037334237.1"/>
</dbReference>
<evidence type="ECO:0000313" key="10">
    <source>
        <dbReference type="EMBL" id="KAF5875378.1"/>
    </source>
</evidence>
<dbReference type="InterPro" id="IPR027141">
    <property type="entry name" value="LSm4/Sm_D1/D3"/>
</dbReference>
<feature type="domain" description="Sm" evidence="9">
    <location>
        <begin position="168"/>
        <end position="240"/>
    </location>
</feature>
<evidence type="ECO:0000256" key="2">
    <source>
        <dbReference type="ARBA" id="ARBA00008146"/>
    </source>
</evidence>
<feature type="compositionally biased region" description="Acidic residues" evidence="7">
    <location>
        <begin position="92"/>
        <end position="104"/>
    </location>
</feature>
<evidence type="ECO:0000256" key="7">
    <source>
        <dbReference type="SAM" id="MobiDB-lite"/>
    </source>
</evidence>
<feature type="region of interest" description="Disordered" evidence="7">
    <location>
        <begin position="122"/>
        <end position="142"/>
    </location>
</feature>
<feature type="region of interest" description="Disordered" evidence="7">
    <location>
        <begin position="248"/>
        <end position="303"/>
    </location>
</feature>
<evidence type="ECO:0000259" key="9">
    <source>
        <dbReference type="PROSITE" id="PS52002"/>
    </source>
</evidence>
<sequence>MASEFFVSLWESIFTPGPTPVLLVATNATFAALQLVFLSLLIATYSIHFVILSFLCGGLWWAINWFAAELKTVKEQEEARKKTEAGAGGEASDTDVETVVDDDGPPGSKEVEVLEVKGELKSRAHSMGGGNKSEPSTEDEWEKVSPSIDLTIHYQPPIYINNKTAIMKLVRFLMKCANETVTIELKNGTIIHGTITSVSPQMNTALRTVKMTPKNGTSLTLDTINLRGSTIRYYILPDSLPLDTLLIDDAPKPKNKARKEAAGTTDTRGGRGGRGGPRGGRGGGRGGGGGFRGGRGRGGGRGF</sequence>
<organism evidence="10 11">
    <name type="scientific">Botrytis fragariae</name>
    <dbReference type="NCBI Taxonomy" id="1964551"/>
    <lineage>
        <taxon>Eukaryota</taxon>
        <taxon>Fungi</taxon>
        <taxon>Dikarya</taxon>
        <taxon>Ascomycota</taxon>
        <taxon>Pezizomycotina</taxon>
        <taxon>Leotiomycetes</taxon>
        <taxon>Helotiales</taxon>
        <taxon>Sclerotiniaceae</taxon>
        <taxon>Botrytis</taxon>
    </lineage>
</organism>
<dbReference type="InterPro" id="IPR034102">
    <property type="entry name" value="Sm_D1"/>
</dbReference>
<dbReference type="EMBL" id="JABFCT010000006">
    <property type="protein sequence ID" value="KAF5875378.1"/>
    <property type="molecule type" value="Genomic_DNA"/>
</dbReference>
<dbReference type="Proteomes" id="UP000531561">
    <property type="component" value="Unassembled WGS sequence"/>
</dbReference>
<dbReference type="GeneID" id="59257929"/>